<feature type="DNA-binding region" description="Homeobox" evidence="3">
    <location>
        <begin position="891"/>
        <end position="950"/>
    </location>
</feature>
<evidence type="ECO:0000256" key="5">
    <source>
        <dbReference type="SAM" id="MobiDB-lite"/>
    </source>
</evidence>
<organism evidence="7">
    <name type="scientific">Auricularia cornea</name>
    <dbReference type="NCBI Taxonomy" id="1238391"/>
    <lineage>
        <taxon>Eukaryota</taxon>
        <taxon>Fungi</taxon>
        <taxon>Dikarya</taxon>
        <taxon>Basidiomycota</taxon>
        <taxon>Agaricomycotina</taxon>
        <taxon>Agaricomycetes</taxon>
        <taxon>Auriculariales</taxon>
        <taxon>Auriculariaceae</taxon>
        <taxon>Auricularia</taxon>
    </lineage>
</organism>
<feature type="region of interest" description="Disordered" evidence="5">
    <location>
        <begin position="1082"/>
        <end position="1115"/>
    </location>
</feature>
<dbReference type="GO" id="GO:0005634">
    <property type="term" value="C:nucleus"/>
    <property type="evidence" value="ECO:0007669"/>
    <property type="project" value="UniProtKB-SubCell"/>
</dbReference>
<feature type="region of interest" description="Disordered" evidence="5">
    <location>
        <begin position="1"/>
        <end position="58"/>
    </location>
</feature>
<feature type="region of interest" description="Disordered" evidence="5">
    <location>
        <begin position="720"/>
        <end position="752"/>
    </location>
</feature>
<feature type="region of interest" description="Disordered" evidence="5">
    <location>
        <begin position="775"/>
        <end position="804"/>
    </location>
</feature>
<dbReference type="GO" id="GO:0003677">
    <property type="term" value="F:DNA binding"/>
    <property type="evidence" value="ECO:0007669"/>
    <property type="project" value="UniProtKB-UniRule"/>
</dbReference>
<dbReference type="EMBL" id="MT818363">
    <property type="protein sequence ID" value="UHA57737.1"/>
    <property type="molecule type" value="Genomic_DNA"/>
</dbReference>
<reference evidence="7" key="1">
    <citation type="submission" date="2020-07" db="EMBL/GenBank/DDBJ databases">
        <title>Organization of mating type of Auricularia cornea.</title>
        <authorList>
            <person name="Li B."/>
            <person name="Huang R."/>
            <person name="Chen B."/>
            <person name="Xie B."/>
        </authorList>
    </citation>
    <scope>NUCLEOTIDE SEQUENCE</scope>
    <source>
        <strain evidence="7">Ac1-2</strain>
    </source>
</reference>
<feature type="region of interest" description="Disordered" evidence="5">
    <location>
        <begin position="946"/>
        <end position="1058"/>
    </location>
</feature>
<feature type="compositionally biased region" description="Polar residues" evidence="5">
    <location>
        <begin position="1"/>
        <end position="10"/>
    </location>
</feature>
<dbReference type="Pfam" id="PF00046">
    <property type="entry name" value="Homeodomain"/>
    <property type="match status" value="1"/>
</dbReference>
<evidence type="ECO:0000256" key="4">
    <source>
        <dbReference type="RuleBase" id="RU000682"/>
    </source>
</evidence>
<evidence type="ECO:0000259" key="6">
    <source>
        <dbReference type="PROSITE" id="PS50071"/>
    </source>
</evidence>
<evidence type="ECO:0000256" key="3">
    <source>
        <dbReference type="PROSITE-ProRule" id="PRU00108"/>
    </source>
</evidence>
<keyword evidence="2 3" id="KW-0539">Nucleus</keyword>
<dbReference type="InterPro" id="IPR009057">
    <property type="entry name" value="Homeodomain-like_sf"/>
</dbReference>
<dbReference type="GO" id="GO:0006357">
    <property type="term" value="P:regulation of transcription by RNA polymerase II"/>
    <property type="evidence" value="ECO:0007669"/>
    <property type="project" value="TreeGrafter"/>
</dbReference>
<feature type="region of interest" description="Disordered" evidence="5">
    <location>
        <begin position="246"/>
        <end position="266"/>
    </location>
</feature>
<dbReference type="PANTHER" id="PTHR24341">
    <property type="entry name" value="HOMEOBOX PROTEIN ENGRAILED"/>
    <property type="match status" value="1"/>
</dbReference>
<evidence type="ECO:0000256" key="2">
    <source>
        <dbReference type="ARBA" id="ARBA00023242"/>
    </source>
</evidence>
<keyword evidence="3 4" id="KW-0238">DNA-binding</keyword>
<dbReference type="Gene3D" id="1.10.10.60">
    <property type="entry name" value="Homeodomain-like"/>
    <property type="match status" value="1"/>
</dbReference>
<proteinExistence type="predicted"/>
<dbReference type="CDD" id="cd00086">
    <property type="entry name" value="homeodomain"/>
    <property type="match status" value="1"/>
</dbReference>
<dbReference type="InterPro" id="IPR050720">
    <property type="entry name" value="Engrailed_Homeobox_TFs"/>
</dbReference>
<feature type="compositionally biased region" description="Basic residues" evidence="5">
    <location>
        <begin position="108"/>
        <end position="117"/>
    </location>
</feature>
<dbReference type="PANTHER" id="PTHR24341:SF6">
    <property type="entry name" value="HOMEOBOX PROTEIN INVECTED"/>
    <property type="match status" value="1"/>
</dbReference>
<feature type="region of interest" description="Disordered" evidence="5">
    <location>
        <begin position="98"/>
        <end position="125"/>
    </location>
</feature>
<comment type="subcellular location">
    <subcellularLocation>
        <location evidence="1 3 4">Nucleus</location>
    </subcellularLocation>
</comment>
<accession>A0A8K1X8N2</accession>
<dbReference type="PROSITE" id="PS50071">
    <property type="entry name" value="HOMEOBOX_2"/>
    <property type="match status" value="1"/>
</dbReference>
<sequence length="1155" mass="124905">MGEATETASASLRPPASKSLSLHVPNRRSARVETPLLGAKLSRASPAKLKESGRGSMRRGSDAFCALPGFPGFSRYVHQSPAHLRCFGAEISRTSHAAPSYDPARVSARSRRPKKTRAACAAREGYKEQRGIGSESPSALASLLLRPLTQTSRRRSPFLAVLSPTLSLFLRASRPPSLLHDVLAAAFADLDTILLGVLGFSPSQSAAHADDLQDRSGRPSRAIGILSRSPCVRIGAQGGTRLVLDRQPQQTPSPLEHSPVRLPSSGAQARADAPVRVQEACMLPFGPSCDPPPNIVYARNLDSNALHMRLLAYRPREYDRPFCTVQARHRPFLSLHRGAERAIRHVARARNAQKAWVGQSSIVGGTTYRYVHARAALPFRTARTRSGASLRTRRRPICASAARTAARRPHDAPGPRCVTYTLCLTGRRIGDGGPGAAADRFGVRATRRATLRSPEAFGAVAGQCVGDLNSDRERENAAEAHFARSLYTDRKDATHLFLAFLPLENGAWAVLLRSRLYRCRRSCCGWFFQRAMLRSRRGEVVTGPARAAQLLEPDNRELGSASSSIGWLHRTALHRFWPARTDCRGQGLRTRGLGARGVPGEQTARPTSINRAALCARPLRAVRVLAGADEHRPVIRAGGRPGPGLPAADQARPYEADTPAHTGGLDLHAVGRAAGGPKMSESILHNFALQLGLRTVHIQASGLQAVWRVFSKTGTAWSTDERNGTAGAAQRCGFKRPEQAGTGAQPRLASSNGRRADALVAIGGGCKRHARADIARGEETTRGEGRGRRFAPARHSQAGCGGGELYVRRSPDSRLILHASRDEVSARASLSSRPRPLPAPMAATAPHATPVFVYAPGYYPLYAAMPEHQGAAFRTPFASVANTVSAGAGADNKPRKRMTAVQVSRMEALFAKTTHPSREARQAVATELHMDVRSVTVWLQNKRQSLKKAEDARRHNRAHNTAPPTRPSALRRTQSVPDATRGARQWQRTVSAPPPPRTLPRVSLDAFANRSAPSHVTPASAIARPATPPPPDSTLDIWDRMPSSPHAPPSSPANDLRRIAPLGPRRTLEWACAAERARFSDAVRHGRASSPELSDAGSDDTLEDDELRTPQSSVVIHAPVDKTVKVKTARPLAQPDSREEDVAEIMLLFATQRAH</sequence>
<dbReference type="SMART" id="SM00389">
    <property type="entry name" value="HOX"/>
    <property type="match status" value="1"/>
</dbReference>
<evidence type="ECO:0000313" key="7">
    <source>
        <dbReference type="EMBL" id="UHA57737.1"/>
    </source>
</evidence>
<dbReference type="SUPFAM" id="SSF46689">
    <property type="entry name" value="Homeodomain-like"/>
    <property type="match status" value="1"/>
</dbReference>
<keyword evidence="3 4" id="KW-0371">Homeobox</keyword>
<feature type="domain" description="Homeobox" evidence="6">
    <location>
        <begin position="889"/>
        <end position="949"/>
    </location>
</feature>
<feature type="compositionally biased region" description="Acidic residues" evidence="5">
    <location>
        <begin position="1097"/>
        <end position="1106"/>
    </location>
</feature>
<feature type="compositionally biased region" description="Basic and acidic residues" evidence="5">
    <location>
        <begin position="775"/>
        <end position="787"/>
    </location>
</feature>
<evidence type="ECO:0000256" key="1">
    <source>
        <dbReference type="ARBA" id="ARBA00004123"/>
    </source>
</evidence>
<protein>
    <submittedName>
        <fullName evidence="7">HD protein 2-3</fullName>
    </submittedName>
</protein>
<dbReference type="InterPro" id="IPR001356">
    <property type="entry name" value="HD"/>
</dbReference>
<name>A0A8K1X8N2_9AGAM</name>
<dbReference type="AlphaFoldDB" id="A0A8K1X8N2"/>